<dbReference type="Pfam" id="PF00498">
    <property type="entry name" value="FHA"/>
    <property type="match status" value="1"/>
</dbReference>
<dbReference type="EMBL" id="BAABHB010000016">
    <property type="protein sequence ID" value="GAA4418164.1"/>
    <property type="molecule type" value="Genomic_DNA"/>
</dbReference>
<organism evidence="4 5">
    <name type="scientific">Nibrella viscosa</name>
    <dbReference type="NCBI Taxonomy" id="1084524"/>
    <lineage>
        <taxon>Bacteria</taxon>
        <taxon>Pseudomonadati</taxon>
        <taxon>Bacteroidota</taxon>
        <taxon>Cytophagia</taxon>
        <taxon>Cytophagales</taxon>
        <taxon>Spirosomataceae</taxon>
        <taxon>Nibrella</taxon>
    </lineage>
</organism>
<feature type="transmembrane region" description="Helical" evidence="2">
    <location>
        <begin position="170"/>
        <end position="192"/>
    </location>
</feature>
<dbReference type="RefSeq" id="WP_345270917.1">
    <property type="nucleotide sequence ID" value="NZ_BAABHB010000016.1"/>
</dbReference>
<comment type="caution">
    <text evidence="4">The sequence shown here is derived from an EMBL/GenBank/DDBJ whole genome shotgun (WGS) entry which is preliminary data.</text>
</comment>
<accession>A0ABP8KY81</accession>
<dbReference type="InterPro" id="IPR000253">
    <property type="entry name" value="FHA_dom"/>
</dbReference>
<sequence>METPVHEQIRQLVIRHQTGSKARQIEYFQFADHPTLTFGRATTNHVRFDPQLDNVVSREHGWIEKDPNQALSFLLKDNQSSNGTYLNGKRVKDTVAINPGDRVRLGKEGPEFIFDLDPRPMGETRIVPVRRNGSPRAEVPPVMPTAVAPEAGSQPVLLPEVKPVSRPGKAVWWAAAVGGLLILGALAFANWLQSGPEPQGPGGGPVSPPPPAPPAPLTNAEIAAANRDKVVYIENNWQLFEIESGEDVYHLHLRRPGGTHALFLRLSDGKVVPYLVLRSAITNNPAVEGRPIIGGGTGTGFVVGADGLVMTNAHVAAGWHARYNFPPGTFPGLLLDEYGNRLRDDVGPADVADWVPARGRLFAVEARFSQGISGTKLIRVLVGRELDGRNKVLRVTFAGQTQRSEAQLARVSEKHDVATIRMNVGSDLEPVTLSKEPVRQGQSVVVMGYPAVSPDEYVLVRTKNVFNRSAEYVKKPNSSANPAAISRIFDEPDDLFFFNTMGSSYELSVNTTGAGNSGGPVFNEKGEVVGIFYAGRQDGSGTRNTYAVPIKYGQELMQGQSGIGN</sequence>
<evidence type="ECO:0000313" key="5">
    <source>
        <dbReference type="Proteomes" id="UP001500936"/>
    </source>
</evidence>
<evidence type="ECO:0000256" key="2">
    <source>
        <dbReference type="SAM" id="Phobius"/>
    </source>
</evidence>
<dbReference type="SMART" id="SM00240">
    <property type="entry name" value="FHA"/>
    <property type="match status" value="1"/>
</dbReference>
<dbReference type="PROSITE" id="PS50006">
    <property type="entry name" value="FHA_DOMAIN"/>
    <property type="match status" value="1"/>
</dbReference>
<keyword evidence="2" id="KW-1133">Transmembrane helix</keyword>
<feature type="compositionally biased region" description="Pro residues" evidence="1">
    <location>
        <begin position="206"/>
        <end position="216"/>
    </location>
</feature>
<dbReference type="SUPFAM" id="SSF50494">
    <property type="entry name" value="Trypsin-like serine proteases"/>
    <property type="match status" value="1"/>
</dbReference>
<evidence type="ECO:0000256" key="1">
    <source>
        <dbReference type="SAM" id="MobiDB-lite"/>
    </source>
</evidence>
<gene>
    <name evidence="4" type="ORF">GCM10023187_51310</name>
</gene>
<dbReference type="InterPro" id="IPR008984">
    <property type="entry name" value="SMAD_FHA_dom_sf"/>
</dbReference>
<dbReference type="PANTHER" id="PTHR43019">
    <property type="entry name" value="SERINE ENDOPROTEASE DEGS"/>
    <property type="match status" value="1"/>
</dbReference>
<protein>
    <recommendedName>
        <fullName evidence="3">FHA domain-containing protein</fullName>
    </recommendedName>
</protein>
<evidence type="ECO:0000259" key="3">
    <source>
        <dbReference type="PROSITE" id="PS50006"/>
    </source>
</evidence>
<feature type="domain" description="FHA" evidence="3">
    <location>
        <begin position="36"/>
        <end position="91"/>
    </location>
</feature>
<proteinExistence type="predicted"/>
<feature type="region of interest" description="Disordered" evidence="1">
    <location>
        <begin position="194"/>
        <end position="218"/>
    </location>
</feature>
<dbReference type="SUPFAM" id="SSF49879">
    <property type="entry name" value="SMAD/FHA domain"/>
    <property type="match status" value="1"/>
</dbReference>
<evidence type="ECO:0000313" key="4">
    <source>
        <dbReference type="EMBL" id="GAA4418164.1"/>
    </source>
</evidence>
<dbReference type="InterPro" id="IPR009003">
    <property type="entry name" value="Peptidase_S1_PA"/>
</dbReference>
<reference evidence="5" key="1">
    <citation type="journal article" date="2019" name="Int. J. Syst. Evol. Microbiol.">
        <title>The Global Catalogue of Microorganisms (GCM) 10K type strain sequencing project: providing services to taxonomists for standard genome sequencing and annotation.</title>
        <authorList>
            <consortium name="The Broad Institute Genomics Platform"/>
            <consortium name="The Broad Institute Genome Sequencing Center for Infectious Disease"/>
            <person name="Wu L."/>
            <person name="Ma J."/>
        </authorList>
    </citation>
    <scope>NUCLEOTIDE SEQUENCE [LARGE SCALE GENOMIC DNA]</scope>
    <source>
        <strain evidence="5">JCM 17925</strain>
    </source>
</reference>
<dbReference type="Gene3D" id="2.60.200.20">
    <property type="match status" value="1"/>
</dbReference>
<keyword evidence="5" id="KW-1185">Reference proteome</keyword>
<dbReference type="Pfam" id="PF13365">
    <property type="entry name" value="Trypsin_2"/>
    <property type="match status" value="1"/>
</dbReference>
<dbReference type="CDD" id="cd00060">
    <property type="entry name" value="FHA"/>
    <property type="match status" value="1"/>
</dbReference>
<dbReference type="PANTHER" id="PTHR43019:SF23">
    <property type="entry name" value="PROTEASE DO-LIKE 5, CHLOROPLASTIC"/>
    <property type="match status" value="1"/>
</dbReference>
<keyword evidence="2" id="KW-0812">Transmembrane</keyword>
<dbReference type="Gene3D" id="2.40.10.10">
    <property type="entry name" value="Trypsin-like serine proteases"/>
    <property type="match status" value="2"/>
</dbReference>
<keyword evidence="2" id="KW-0472">Membrane</keyword>
<dbReference type="Proteomes" id="UP001500936">
    <property type="component" value="Unassembled WGS sequence"/>
</dbReference>
<name>A0ABP8KY81_9BACT</name>
<dbReference type="InterPro" id="IPR043504">
    <property type="entry name" value="Peptidase_S1_PA_chymotrypsin"/>
</dbReference>